<proteinExistence type="predicted"/>
<sequence length="176" mass="17583">MLVFVIPSLLTTLVAFAVDSRVIASNVDIINPSVIPAQCQSTCNSVINTLNTCTIDVCCTNETGSQAEACIDCIVALEPTIGIISWGQAELTALYNDCAEAGVGIAPLTVSYSGATATSGADSTPSLSFPAASTTSSPTTGGKGGNPFGTGDAVALAASSVMVLTVAFIIGGMLVL</sequence>
<reference evidence="1" key="1">
    <citation type="journal article" date="2021" name="New Phytol.">
        <title>Evolutionary innovations through gain and loss of genes in the ectomycorrhizal Boletales.</title>
        <authorList>
            <person name="Wu G."/>
            <person name="Miyauchi S."/>
            <person name="Morin E."/>
            <person name="Kuo A."/>
            <person name="Drula E."/>
            <person name="Varga T."/>
            <person name="Kohler A."/>
            <person name="Feng B."/>
            <person name="Cao Y."/>
            <person name="Lipzen A."/>
            <person name="Daum C."/>
            <person name="Hundley H."/>
            <person name="Pangilinan J."/>
            <person name="Johnson J."/>
            <person name="Barry K."/>
            <person name="LaButti K."/>
            <person name="Ng V."/>
            <person name="Ahrendt S."/>
            <person name="Min B."/>
            <person name="Choi I.G."/>
            <person name="Park H."/>
            <person name="Plett J.M."/>
            <person name="Magnuson J."/>
            <person name="Spatafora J.W."/>
            <person name="Nagy L.G."/>
            <person name="Henrissat B."/>
            <person name="Grigoriev I.V."/>
            <person name="Yang Z.L."/>
            <person name="Xu J."/>
            <person name="Martin F.M."/>
        </authorList>
    </citation>
    <scope>NUCLEOTIDE SEQUENCE</scope>
    <source>
        <strain evidence="1">ATCC 28755</strain>
    </source>
</reference>
<dbReference type="EMBL" id="MU267905">
    <property type="protein sequence ID" value="KAH7907438.1"/>
    <property type="molecule type" value="Genomic_DNA"/>
</dbReference>
<protein>
    <submittedName>
        <fullName evidence="1">Uncharacterized protein</fullName>
    </submittedName>
</protein>
<accession>A0ACB8A423</accession>
<keyword evidence="2" id="KW-1185">Reference proteome</keyword>
<evidence type="ECO:0000313" key="1">
    <source>
        <dbReference type="EMBL" id="KAH7907438.1"/>
    </source>
</evidence>
<evidence type="ECO:0000313" key="2">
    <source>
        <dbReference type="Proteomes" id="UP000790377"/>
    </source>
</evidence>
<comment type="caution">
    <text evidence="1">The sequence shown here is derived from an EMBL/GenBank/DDBJ whole genome shotgun (WGS) entry which is preliminary data.</text>
</comment>
<gene>
    <name evidence="1" type="ORF">BJ138DRAFT_1116704</name>
</gene>
<name>A0ACB8A423_9AGAM</name>
<organism evidence="1 2">
    <name type="scientific">Hygrophoropsis aurantiaca</name>
    <dbReference type="NCBI Taxonomy" id="72124"/>
    <lineage>
        <taxon>Eukaryota</taxon>
        <taxon>Fungi</taxon>
        <taxon>Dikarya</taxon>
        <taxon>Basidiomycota</taxon>
        <taxon>Agaricomycotina</taxon>
        <taxon>Agaricomycetes</taxon>
        <taxon>Agaricomycetidae</taxon>
        <taxon>Boletales</taxon>
        <taxon>Coniophorineae</taxon>
        <taxon>Hygrophoropsidaceae</taxon>
        <taxon>Hygrophoropsis</taxon>
    </lineage>
</organism>
<dbReference type="Proteomes" id="UP000790377">
    <property type="component" value="Unassembled WGS sequence"/>
</dbReference>